<evidence type="ECO:0000313" key="3">
    <source>
        <dbReference type="Proteomes" id="UP000054035"/>
    </source>
</evidence>
<comment type="caution">
    <text evidence="2">The sequence shown here is derived from an EMBL/GenBank/DDBJ whole genome shotgun (WGS) entry which is preliminary data.</text>
</comment>
<evidence type="ECO:0008006" key="4">
    <source>
        <dbReference type="Google" id="ProtNLM"/>
    </source>
</evidence>
<dbReference type="PATRIC" id="fig|53413.25.peg.1271"/>
<organism evidence="2 3">
    <name type="scientific">Xanthomonas axonopodis</name>
    <dbReference type="NCBI Taxonomy" id="53413"/>
    <lineage>
        <taxon>Bacteria</taxon>
        <taxon>Pseudomonadati</taxon>
        <taxon>Pseudomonadota</taxon>
        <taxon>Gammaproteobacteria</taxon>
        <taxon>Lysobacterales</taxon>
        <taxon>Lysobacteraceae</taxon>
        <taxon>Xanthomonas</taxon>
    </lineage>
</organism>
<dbReference type="AlphaFoldDB" id="A0A0P6VQ80"/>
<feature type="region of interest" description="Disordered" evidence="1">
    <location>
        <begin position="41"/>
        <end position="66"/>
    </location>
</feature>
<feature type="compositionally biased region" description="Basic and acidic residues" evidence="1">
    <location>
        <begin position="55"/>
        <end position="66"/>
    </location>
</feature>
<protein>
    <recommendedName>
        <fullName evidence="4">RND transporter</fullName>
    </recommendedName>
</protein>
<reference evidence="2 3" key="1">
    <citation type="submission" date="2014-02" db="EMBL/GenBank/DDBJ databases">
        <title>Genome sequence of Xanthomonas axonopodis DSM 3585 (T).</title>
        <authorList>
            <person name="Midha S."/>
            <person name="Patil P.B."/>
        </authorList>
    </citation>
    <scope>NUCLEOTIDE SEQUENCE [LARGE SCALE GENOMIC DNA]</scope>
    <source>
        <strain evidence="2 3">DSM 3585</strain>
    </source>
</reference>
<evidence type="ECO:0000313" key="2">
    <source>
        <dbReference type="EMBL" id="KPL48234.1"/>
    </source>
</evidence>
<name>A0A0P6VQ80_9XANT</name>
<gene>
    <name evidence="2" type="ORF">XAXN_14950</name>
</gene>
<accession>A0A0P6VQ80</accession>
<dbReference type="SUPFAM" id="SSF56954">
    <property type="entry name" value="Outer membrane efflux proteins (OEP)"/>
    <property type="match status" value="1"/>
</dbReference>
<proteinExistence type="predicted"/>
<dbReference type="EMBL" id="JFAQ01000156">
    <property type="protein sequence ID" value="KPL48234.1"/>
    <property type="molecule type" value="Genomic_DNA"/>
</dbReference>
<sequence>MLNADDSLLRASNAQVQARTEAARSAVATFKALGGGWQAGGAGAGAGPIAVAVDSNRRHDDTTAPE</sequence>
<dbReference type="Proteomes" id="UP000054035">
    <property type="component" value="Unassembled WGS sequence"/>
</dbReference>
<evidence type="ECO:0000256" key="1">
    <source>
        <dbReference type="SAM" id="MobiDB-lite"/>
    </source>
</evidence>